<evidence type="ECO:0000313" key="3">
    <source>
        <dbReference type="Proteomes" id="UP000254060"/>
    </source>
</evidence>
<gene>
    <name evidence="2" type="ORF">NCTC13163_01281</name>
</gene>
<protein>
    <submittedName>
        <fullName evidence="2">Uncharacterized protein</fullName>
    </submittedName>
</protein>
<feature type="transmembrane region" description="Helical" evidence="1">
    <location>
        <begin position="44"/>
        <end position="70"/>
    </location>
</feature>
<feature type="transmembrane region" description="Helical" evidence="1">
    <location>
        <begin position="82"/>
        <end position="101"/>
    </location>
</feature>
<dbReference type="STRING" id="1397694.GCA_000702585_01785"/>
<accession>A0A377FSY6</accession>
<reference evidence="2 3" key="1">
    <citation type="submission" date="2018-06" db="EMBL/GenBank/DDBJ databases">
        <authorList>
            <consortium name="Pathogen Informatics"/>
            <person name="Doyle S."/>
        </authorList>
    </citation>
    <scope>NUCLEOTIDE SEQUENCE [LARGE SCALE GENOMIC DNA]</scope>
    <source>
        <strain evidence="2 3">NCTC13163</strain>
    </source>
</reference>
<keyword evidence="1" id="KW-1133">Transmembrane helix</keyword>
<proteinExistence type="predicted"/>
<keyword evidence="1" id="KW-0812">Transmembrane</keyword>
<organism evidence="2 3">
    <name type="scientific">Exiguobacterium aurantiacum</name>
    <dbReference type="NCBI Taxonomy" id="33987"/>
    <lineage>
        <taxon>Bacteria</taxon>
        <taxon>Bacillati</taxon>
        <taxon>Bacillota</taxon>
        <taxon>Bacilli</taxon>
        <taxon>Bacillales</taxon>
        <taxon>Bacillales Family XII. Incertae Sedis</taxon>
        <taxon>Exiguobacterium</taxon>
    </lineage>
</organism>
<dbReference type="AlphaFoldDB" id="A0A377FSY6"/>
<dbReference type="RefSeq" id="WP_147287402.1">
    <property type="nucleotide sequence ID" value="NZ_UGGP01000001.1"/>
</dbReference>
<evidence type="ECO:0000313" key="2">
    <source>
        <dbReference type="EMBL" id="STO07920.1"/>
    </source>
</evidence>
<evidence type="ECO:0000256" key="1">
    <source>
        <dbReference type="SAM" id="Phobius"/>
    </source>
</evidence>
<feature type="transmembrane region" description="Helical" evidence="1">
    <location>
        <begin position="13"/>
        <end position="32"/>
    </location>
</feature>
<name>A0A377FSY6_9BACL</name>
<dbReference type="OrthoDB" id="2350892at2"/>
<keyword evidence="1" id="KW-0472">Membrane</keyword>
<sequence length="304" mass="35627">MNSQWGIDVTIQLYVWLGFIVISVLLGVRLNQLKEPEPRFFLKFLFYSLLGIVSFPIGGFHIPIGFLLSFLFFPKRNSRYKWYGALVGFFFFIVLLFVPLFDQSGFRAESQQIGAVSIQDESFDRMTNHIMRRVNGEAIKLDRSKMVLTRDGELQSLEYLLLVERSSSFQQIRITYDETGELSYQQVDELNKESGRAFFEKLVDFERVLSAVQDTAWEDFADRVNAPLIQLSFDGLYDMYTYENEVMLMINREGRIVKFWLQRDPVLANSIQLSGLTRENRPTGERYIILYNYSIHQREDLTDQ</sequence>
<dbReference type="Proteomes" id="UP000254060">
    <property type="component" value="Unassembled WGS sequence"/>
</dbReference>
<dbReference type="EMBL" id="UGGP01000001">
    <property type="protein sequence ID" value="STO07920.1"/>
    <property type="molecule type" value="Genomic_DNA"/>
</dbReference>